<evidence type="ECO:0000256" key="7">
    <source>
        <dbReference type="ARBA" id="ARBA00023002"/>
    </source>
</evidence>
<dbReference type="SUPFAM" id="SSF56176">
    <property type="entry name" value="FAD-binding/transporter-associated domain-like"/>
    <property type="match status" value="1"/>
</dbReference>
<dbReference type="Gene3D" id="3.40.462.10">
    <property type="entry name" value="FAD-linked oxidases, C-terminal domain"/>
    <property type="match status" value="1"/>
</dbReference>
<dbReference type="KEGG" id="nnu:104595411"/>
<dbReference type="GO" id="GO:0071949">
    <property type="term" value="F:FAD binding"/>
    <property type="evidence" value="ECO:0007669"/>
    <property type="project" value="InterPro"/>
</dbReference>
<dbReference type="Proteomes" id="UP000189703">
    <property type="component" value="Unplaced"/>
</dbReference>
<comment type="similarity">
    <text evidence="2">Belongs to the oxygen-dependent FAD-linked oxidoreductase family.</text>
</comment>
<evidence type="ECO:0000256" key="2">
    <source>
        <dbReference type="ARBA" id="ARBA00005466"/>
    </source>
</evidence>
<dbReference type="GO" id="GO:0009690">
    <property type="term" value="P:cytokinin metabolic process"/>
    <property type="evidence" value="ECO:0007669"/>
    <property type="project" value="InterPro"/>
</dbReference>
<dbReference type="GO" id="GO:0019139">
    <property type="term" value="F:cytokinin dehydrogenase activity"/>
    <property type="evidence" value="ECO:0007669"/>
    <property type="project" value="UniProtKB-EC"/>
</dbReference>
<dbReference type="Pfam" id="PF01565">
    <property type="entry name" value="FAD_binding_4"/>
    <property type="match status" value="1"/>
</dbReference>
<dbReference type="PANTHER" id="PTHR13878:SF127">
    <property type="entry name" value="CYTOKININ DEHYDROGENASE 3"/>
    <property type="match status" value="1"/>
</dbReference>
<keyword evidence="7" id="KW-0560">Oxidoreductase</keyword>
<dbReference type="AlphaFoldDB" id="A0A1U7ZKC3"/>
<comment type="cofactor">
    <cofactor evidence="1">
        <name>FAD</name>
        <dbReference type="ChEBI" id="CHEBI:57692"/>
    </cofactor>
</comment>
<organism evidence="10 11">
    <name type="scientific">Nelumbo nucifera</name>
    <name type="common">Sacred lotus</name>
    <dbReference type="NCBI Taxonomy" id="4432"/>
    <lineage>
        <taxon>Eukaryota</taxon>
        <taxon>Viridiplantae</taxon>
        <taxon>Streptophyta</taxon>
        <taxon>Embryophyta</taxon>
        <taxon>Tracheophyta</taxon>
        <taxon>Spermatophyta</taxon>
        <taxon>Magnoliopsida</taxon>
        <taxon>Proteales</taxon>
        <taxon>Nelumbonaceae</taxon>
        <taxon>Nelumbo</taxon>
    </lineage>
</organism>
<dbReference type="STRING" id="4432.A0A1U7ZKC3"/>
<dbReference type="OrthoDB" id="415825at2759"/>
<keyword evidence="8" id="KW-0325">Glycoprotein</keyword>
<accession>A0A1U7ZKC3</accession>
<gene>
    <name evidence="11" type="primary">LOC104595411</name>
</gene>
<evidence type="ECO:0000256" key="5">
    <source>
        <dbReference type="ARBA" id="ARBA00022729"/>
    </source>
</evidence>
<dbReference type="OMA" id="WVRIAYS"/>
<keyword evidence="5" id="KW-0732">Signal</keyword>
<evidence type="ECO:0000256" key="8">
    <source>
        <dbReference type="ARBA" id="ARBA00023180"/>
    </source>
</evidence>
<dbReference type="InterPro" id="IPR016166">
    <property type="entry name" value="FAD-bd_PCMH"/>
</dbReference>
<dbReference type="InterPro" id="IPR016170">
    <property type="entry name" value="Cytok_DH_C_sf"/>
</dbReference>
<evidence type="ECO:0000313" key="11">
    <source>
        <dbReference type="RefSeq" id="XP_010254443.1"/>
    </source>
</evidence>
<dbReference type="SUPFAM" id="SSF55103">
    <property type="entry name" value="FAD-linked oxidases, C-terminal domain"/>
    <property type="match status" value="1"/>
</dbReference>
<keyword evidence="6" id="KW-0274">FAD</keyword>
<evidence type="ECO:0000313" key="10">
    <source>
        <dbReference type="Proteomes" id="UP000189703"/>
    </source>
</evidence>
<keyword evidence="10" id="KW-1185">Reference proteome</keyword>
<dbReference type="InterPro" id="IPR006094">
    <property type="entry name" value="Oxid_FAD_bind_N"/>
</dbReference>
<dbReference type="InterPro" id="IPR016164">
    <property type="entry name" value="FAD-linked_Oxase-like_C"/>
</dbReference>
<dbReference type="InterPro" id="IPR016169">
    <property type="entry name" value="FAD-bd_PCMH_sub2"/>
</dbReference>
<evidence type="ECO:0000256" key="6">
    <source>
        <dbReference type="ARBA" id="ARBA00022827"/>
    </source>
</evidence>
<name>A0A1U7ZKC3_NELNU</name>
<dbReference type="Gene3D" id="3.30.465.10">
    <property type="match status" value="1"/>
</dbReference>
<comment type="catalytic activity">
    <reaction evidence="9">
        <text>N(6)-dimethylallyladenine + A + H2O = 3-methyl-2-butenal + adenine + AH2</text>
        <dbReference type="Rhea" id="RHEA:13625"/>
        <dbReference type="ChEBI" id="CHEBI:13193"/>
        <dbReference type="ChEBI" id="CHEBI:15377"/>
        <dbReference type="ChEBI" id="CHEBI:15825"/>
        <dbReference type="ChEBI" id="CHEBI:16708"/>
        <dbReference type="ChEBI" id="CHEBI:17499"/>
        <dbReference type="ChEBI" id="CHEBI:17660"/>
        <dbReference type="EC" id="1.5.99.12"/>
    </reaction>
</comment>
<evidence type="ECO:0000256" key="4">
    <source>
        <dbReference type="ARBA" id="ARBA00022630"/>
    </source>
</evidence>
<dbReference type="InterPro" id="IPR016167">
    <property type="entry name" value="FAD-bd_PCMH_sub1"/>
</dbReference>
<proteinExistence type="inferred from homology"/>
<dbReference type="SMR" id="A0A1U7ZKC3"/>
<reference evidence="11" key="1">
    <citation type="submission" date="2025-08" db="UniProtKB">
        <authorList>
            <consortium name="RefSeq"/>
        </authorList>
    </citation>
    <scope>IDENTIFICATION</scope>
</reference>
<evidence type="ECO:0000256" key="1">
    <source>
        <dbReference type="ARBA" id="ARBA00001974"/>
    </source>
</evidence>
<dbReference type="Gene3D" id="3.30.43.10">
    <property type="entry name" value="Uridine Diphospho-n-acetylenolpyruvylglucosamine Reductase, domain 2"/>
    <property type="match status" value="1"/>
</dbReference>
<dbReference type="FunFam" id="3.30.465.10:FF:000021">
    <property type="entry name" value="Cytokinin dehydrogenase 1"/>
    <property type="match status" value="1"/>
</dbReference>
<dbReference type="PROSITE" id="PS51387">
    <property type="entry name" value="FAD_PCMH"/>
    <property type="match status" value="1"/>
</dbReference>
<dbReference type="InterPro" id="IPR050432">
    <property type="entry name" value="FAD-linked_Oxidoreductases_BP"/>
</dbReference>
<dbReference type="InterPro" id="IPR036318">
    <property type="entry name" value="FAD-bd_PCMH-like_sf"/>
</dbReference>
<evidence type="ECO:0000256" key="3">
    <source>
        <dbReference type="ARBA" id="ARBA00011928"/>
    </source>
</evidence>
<sequence>MGKKSNPFPSFFILIFVTSGLLSRTASLFPSDLQSLYIDTRLRLDAKAKTSASIDYGNITQVIPAAVLYPESQDDIAALITFSFESPVPFLIAAKGMGHSVNGQAMAPDGVVVNMRSLNNEENGSRINVSRSTTSMAINWYVDAGGEQLWIDVLRATLEYGLAPRSWTDFLYLTVGGTLSNAGISGQTFRYGPQISNVYELDVVTGKGELVTCSKHTNSKLFYAVLGGLGQFGIITRARIALEKAPSTVKWMSLYYVDFFAFTRDQEILISTHTSHENKTFDYIEGTLVMQHDTSDDPRITSLAKQYGIVYTIEVAKYYDDLTINQDTVDEELKLLLEGLSFIPGMITTTDVSYLDFLNRVRSKALKVQSQEQGDVLHPWLNLFIPKSRIFDFNSGVFKGILLKQNKTALNRFYPMNRNKWEGRMSSVIPDEDIFYHLALLRSSGIHDLEFFQRQNREILEFCDKAGIEIKQYLPHHESKAEWIKHFGPKWNTFKARKAMFDPKAILSPGQRIFNSL</sequence>
<dbReference type="eggNOG" id="KOG1231">
    <property type="taxonomic scope" value="Eukaryota"/>
</dbReference>
<dbReference type="GO" id="GO:0016491">
    <property type="term" value="F:oxidoreductase activity"/>
    <property type="evidence" value="ECO:0000318"/>
    <property type="project" value="GO_Central"/>
</dbReference>
<keyword evidence="4" id="KW-0285">Flavoprotein</keyword>
<dbReference type="RefSeq" id="XP_010254443.1">
    <property type="nucleotide sequence ID" value="XM_010256141.1"/>
</dbReference>
<dbReference type="Pfam" id="PF09265">
    <property type="entry name" value="Cytokin-bind"/>
    <property type="match status" value="1"/>
</dbReference>
<dbReference type="PANTHER" id="PTHR13878">
    <property type="entry name" value="GULONOLACTONE OXIDASE"/>
    <property type="match status" value="1"/>
</dbReference>
<dbReference type="EC" id="1.5.99.12" evidence="3"/>
<dbReference type="GeneID" id="104595411"/>
<protein>
    <recommendedName>
        <fullName evidence="3">cytokinin dehydrogenase</fullName>
        <ecNumber evidence="3">1.5.99.12</ecNumber>
    </recommendedName>
</protein>
<dbReference type="InterPro" id="IPR015345">
    <property type="entry name" value="Cytokinin_DH_FAD/cytokin-bd"/>
</dbReference>
<evidence type="ECO:0000256" key="9">
    <source>
        <dbReference type="ARBA" id="ARBA00048224"/>
    </source>
</evidence>